<organism evidence="1 2">
    <name type="scientific">Klebsiella pneumoniae</name>
    <dbReference type="NCBI Taxonomy" id="573"/>
    <lineage>
        <taxon>Bacteria</taxon>
        <taxon>Pseudomonadati</taxon>
        <taxon>Pseudomonadota</taxon>
        <taxon>Gammaproteobacteria</taxon>
        <taxon>Enterobacterales</taxon>
        <taxon>Enterobacteriaceae</taxon>
        <taxon>Klebsiella/Raoultella group</taxon>
        <taxon>Klebsiella</taxon>
        <taxon>Klebsiella pneumoniae complex</taxon>
    </lineage>
</organism>
<reference evidence="1 2" key="1">
    <citation type="submission" date="2018-08" db="EMBL/GenBank/DDBJ databases">
        <authorList>
            <consortium name="Pathogen Informatics"/>
        </authorList>
    </citation>
    <scope>NUCLEOTIDE SEQUENCE [LARGE SCALE GENOMIC DNA]</scope>
    <source>
        <strain evidence="1 2">EuSCAPE_GR114</strain>
    </source>
</reference>
<proteinExistence type="predicted"/>
<gene>
    <name evidence="1" type="ORF">SAMEA3649733_00501</name>
</gene>
<comment type="caution">
    <text evidence="1">The sequence shown here is derived from an EMBL/GenBank/DDBJ whole genome shotgun (WGS) entry which is preliminary data.</text>
</comment>
<accession>A0ABD7NKR6</accession>
<dbReference type="EMBL" id="UIXM01000001">
    <property type="protein sequence ID" value="SVS23852.1"/>
    <property type="molecule type" value="Genomic_DNA"/>
</dbReference>
<protein>
    <submittedName>
        <fullName evidence="1">Uncharacterized protein</fullName>
    </submittedName>
</protein>
<evidence type="ECO:0000313" key="1">
    <source>
        <dbReference type="EMBL" id="SVS23852.1"/>
    </source>
</evidence>
<dbReference type="Proteomes" id="UP000259497">
    <property type="component" value="Unassembled WGS sequence"/>
</dbReference>
<dbReference type="AlphaFoldDB" id="A0ABD7NKR6"/>
<evidence type="ECO:0000313" key="2">
    <source>
        <dbReference type="Proteomes" id="UP000259497"/>
    </source>
</evidence>
<sequence>MLGLVQRLVDFTDKRLLRFAWPPGSDANADRQRRLMIDQDGAGVSKDRLRQSVQLGLRQAIDDNGKLFPTDPRRLDLLAG</sequence>
<name>A0ABD7NKR6_KLEPN</name>